<dbReference type="InterPro" id="IPR011146">
    <property type="entry name" value="HIT-like"/>
</dbReference>
<dbReference type="PROSITE" id="PS51084">
    <property type="entry name" value="HIT_2"/>
    <property type="match status" value="1"/>
</dbReference>
<keyword evidence="10" id="KW-1185">Reference proteome</keyword>
<dbReference type="SUPFAM" id="SSF54197">
    <property type="entry name" value="HIT-like"/>
    <property type="match status" value="1"/>
</dbReference>
<evidence type="ECO:0000259" key="9">
    <source>
        <dbReference type="PROSITE" id="PS51084"/>
    </source>
</evidence>
<dbReference type="AlphaFoldDB" id="A0A6P4IHN7"/>
<evidence type="ECO:0000256" key="8">
    <source>
        <dbReference type="SAM" id="Phobius"/>
    </source>
</evidence>
<keyword evidence="8" id="KW-0472">Membrane</keyword>
<feature type="short sequence motif" description="Histidine triad motif" evidence="7">
    <location>
        <begin position="143"/>
        <end position="147"/>
    </location>
</feature>
<evidence type="ECO:0000313" key="11">
    <source>
        <dbReference type="RefSeq" id="XP_017022078.1"/>
    </source>
</evidence>
<dbReference type="PANTHER" id="PTHR12486">
    <property type="entry name" value="APRATAXIN-RELATED"/>
    <property type="match status" value="1"/>
</dbReference>
<dbReference type="GO" id="GO:0016787">
    <property type="term" value="F:hydrolase activity"/>
    <property type="evidence" value="ECO:0007669"/>
    <property type="project" value="UniProtKB-KW"/>
</dbReference>
<organism evidence="10 11">
    <name type="scientific">Drosophila kikkawai</name>
    <name type="common">Fruit fly</name>
    <dbReference type="NCBI Taxonomy" id="30033"/>
    <lineage>
        <taxon>Eukaryota</taxon>
        <taxon>Metazoa</taxon>
        <taxon>Ecdysozoa</taxon>
        <taxon>Arthropoda</taxon>
        <taxon>Hexapoda</taxon>
        <taxon>Insecta</taxon>
        <taxon>Pterygota</taxon>
        <taxon>Neoptera</taxon>
        <taxon>Endopterygota</taxon>
        <taxon>Diptera</taxon>
        <taxon>Brachycera</taxon>
        <taxon>Muscomorpha</taxon>
        <taxon>Ephydroidea</taxon>
        <taxon>Drosophilidae</taxon>
        <taxon>Drosophila</taxon>
        <taxon>Sophophora</taxon>
    </lineage>
</organism>
<comment type="similarity">
    <text evidence="4">Belongs to the HINT family.</text>
</comment>
<evidence type="ECO:0000256" key="5">
    <source>
        <dbReference type="ARBA" id="ARBA00039802"/>
    </source>
</evidence>
<proteinExistence type="inferred from homology"/>
<keyword evidence="1" id="KW-0547">Nucleotide-binding</keyword>
<reference evidence="11" key="2">
    <citation type="submission" date="2025-08" db="UniProtKB">
        <authorList>
            <consortium name="RefSeq"/>
        </authorList>
    </citation>
    <scope>IDENTIFICATION</scope>
    <source>
        <strain evidence="11">14028-0561.14</strain>
        <tissue evidence="11">Whole fly</tissue>
    </source>
</reference>
<dbReference type="GO" id="GO:0000166">
    <property type="term" value="F:nucleotide binding"/>
    <property type="evidence" value="ECO:0007669"/>
    <property type="project" value="UniProtKB-KW"/>
</dbReference>
<dbReference type="OrthoDB" id="275748at2759"/>
<evidence type="ECO:0000256" key="7">
    <source>
        <dbReference type="PROSITE-ProRule" id="PRU00464"/>
    </source>
</evidence>
<feature type="domain" description="HIT" evidence="9">
    <location>
        <begin position="47"/>
        <end position="163"/>
    </location>
</feature>
<protein>
    <recommendedName>
        <fullName evidence="5">Adenosine 5'-monophosphoramidase HINT3</fullName>
    </recommendedName>
    <alternativeName>
        <fullName evidence="6">Histidine triad nucleotide-binding protein 3</fullName>
    </alternativeName>
</protein>
<dbReference type="Proteomes" id="UP001652661">
    <property type="component" value="Chromosome 2L"/>
</dbReference>
<evidence type="ECO:0000256" key="2">
    <source>
        <dbReference type="ARBA" id="ARBA00022801"/>
    </source>
</evidence>
<keyword evidence="8" id="KW-1133">Transmembrane helix</keyword>
<evidence type="ECO:0000256" key="6">
    <source>
        <dbReference type="ARBA" id="ARBA00042361"/>
    </source>
</evidence>
<comment type="catalytic activity">
    <reaction evidence="3">
        <text>adenosine 5'-phosphoramidate + H2O = NH4(+) + AMP</text>
        <dbReference type="Rhea" id="RHEA:67916"/>
        <dbReference type="ChEBI" id="CHEBI:15377"/>
        <dbReference type="ChEBI" id="CHEBI:28938"/>
        <dbReference type="ChEBI" id="CHEBI:57890"/>
        <dbReference type="ChEBI" id="CHEBI:456215"/>
    </reaction>
</comment>
<reference evidence="10" key="1">
    <citation type="submission" date="2025-05" db="UniProtKB">
        <authorList>
            <consortium name="RefSeq"/>
        </authorList>
    </citation>
    <scope>NUCLEOTIDE SEQUENCE [LARGE SCALE GENOMIC DNA]</scope>
    <source>
        <strain evidence="10">14028-0561.14</strain>
    </source>
</reference>
<evidence type="ECO:0000313" key="10">
    <source>
        <dbReference type="Proteomes" id="UP001652661"/>
    </source>
</evidence>
<dbReference type="Gene3D" id="3.30.428.10">
    <property type="entry name" value="HIT-like"/>
    <property type="match status" value="1"/>
</dbReference>
<evidence type="ECO:0000256" key="3">
    <source>
        <dbReference type="ARBA" id="ARBA00024472"/>
    </source>
</evidence>
<dbReference type="InterPro" id="IPR036265">
    <property type="entry name" value="HIT-like_sf"/>
</dbReference>
<evidence type="ECO:0000256" key="4">
    <source>
        <dbReference type="ARBA" id="ARBA00025764"/>
    </source>
</evidence>
<dbReference type="GeneID" id="108074512"/>
<keyword evidence="2" id="KW-0378">Hydrolase</keyword>
<keyword evidence="8" id="KW-0812">Transmembrane</keyword>
<dbReference type="PANTHER" id="PTHR12486:SF5">
    <property type="entry name" value="ADENOSINE 5'-MONOPHOSPHORAMIDASE HINT3"/>
    <property type="match status" value="1"/>
</dbReference>
<evidence type="ECO:0000256" key="1">
    <source>
        <dbReference type="ARBA" id="ARBA00022741"/>
    </source>
</evidence>
<sequence>MACLPEGMSKRKRLYTAGLAGLGLIILVSIYKCGFRSASISGPEDCFFCDFANHRPSSRGPNPNLEVETEEYVIFKDKFPAARHHYLAIPKEHLESFSVLNRSHLGLVQRMELGMKELFKSKNVDPNEAIIGFHIPPFISVKHLHLHGIYPASDMNVLNKINFFSSFWFKKSEDAIQDLESREL</sequence>
<accession>A0A6P4IHN7</accession>
<dbReference type="Pfam" id="PF11969">
    <property type="entry name" value="DcpS_C"/>
    <property type="match status" value="1"/>
</dbReference>
<name>A0A6P4IHN7_DROKI</name>
<dbReference type="RefSeq" id="XP_017022078.1">
    <property type="nucleotide sequence ID" value="XM_017166589.3"/>
</dbReference>
<gene>
    <name evidence="11" type="primary">LOC108074512</name>
</gene>
<feature type="transmembrane region" description="Helical" evidence="8">
    <location>
        <begin position="14"/>
        <end position="31"/>
    </location>
</feature>